<dbReference type="EMBL" id="JAUZMY010000008">
    <property type="protein sequence ID" value="MEE2037630.1"/>
    <property type="molecule type" value="Genomic_DNA"/>
</dbReference>
<reference evidence="2 3" key="1">
    <citation type="submission" date="2023-08" db="EMBL/GenBank/DDBJ databases">
        <authorList>
            <person name="Girao M."/>
            <person name="Carvalho M.F."/>
        </authorList>
    </citation>
    <scope>NUCLEOTIDE SEQUENCE [LARGE SCALE GENOMIC DNA]</scope>
    <source>
        <strain evidence="2 3">CT-R113</strain>
    </source>
</reference>
<dbReference type="InterPro" id="IPR036390">
    <property type="entry name" value="WH_DNA-bd_sf"/>
</dbReference>
<gene>
    <name evidence="2" type="ORF">Q8791_10410</name>
</gene>
<dbReference type="InterPro" id="IPR011991">
    <property type="entry name" value="ArsR-like_HTH"/>
</dbReference>
<proteinExistence type="predicted"/>
<dbReference type="InterPro" id="IPR036388">
    <property type="entry name" value="WH-like_DNA-bd_sf"/>
</dbReference>
<comment type="caution">
    <text evidence="2">The sequence shown here is derived from an EMBL/GenBank/DDBJ whole genome shotgun (WGS) entry which is preliminary data.</text>
</comment>
<protein>
    <submittedName>
        <fullName evidence="2">Transcriptional regulator</fullName>
    </submittedName>
</protein>
<evidence type="ECO:0000313" key="2">
    <source>
        <dbReference type="EMBL" id="MEE2037630.1"/>
    </source>
</evidence>
<evidence type="ECO:0000259" key="1">
    <source>
        <dbReference type="SMART" id="SM00418"/>
    </source>
</evidence>
<sequence length="100" mass="11148">MEFDPLLADPTRLKILALLASCDWAEFSFVRDTAGLSKSALSKQVAKLETHEYVEVHKGYVGKFPRTSLRLTGTGRAAIENHLAALQQIVDQSRRHEAPE</sequence>
<organism evidence="2 3">
    <name type="scientific">Nocardiopsis codii</name>
    <dbReference type="NCBI Taxonomy" id="3065942"/>
    <lineage>
        <taxon>Bacteria</taxon>
        <taxon>Bacillati</taxon>
        <taxon>Actinomycetota</taxon>
        <taxon>Actinomycetes</taxon>
        <taxon>Streptosporangiales</taxon>
        <taxon>Nocardiopsidaceae</taxon>
        <taxon>Nocardiopsis</taxon>
    </lineage>
</organism>
<dbReference type="SMART" id="SM00418">
    <property type="entry name" value="HTH_ARSR"/>
    <property type="match status" value="1"/>
</dbReference>
<keyword evidence="3" id="KW-1185">Reference proteome</keyword>
<accession>A0ABU7K5Z5</accession>
<dbReference type="Proteomes" id="UP001356095">
    <property type="component" value="Unassembled WGS sequence"/>
</dbReference>
<evidence type="ECO:0000313" key="3">
    <source>
        <dbReference type="Proteomes" id="UP001356095"/>
    </source>
</evidence>
<dbReference type="InterPro" id="IPR001845">
    <property type="entry name" value="HTH_ArsR_DNA-bd_dom"/>
</dbReference>
<dbReference type="SUPFAM" id="SSF46785">
    <property type="entry name" value="Winged helix' DNA-binding domain"/>
    <property type="match status" value="1"/>
</dbReference>
<dbReference type="PANTHER" id="PTHR37318:SF1">
    <property type="entry name" value="BSL7504 PROTEIN"/>
    <property type="match status" value="1"/>
</dbReference>
<dbReference type="CDD" id="cd00090">
    <property type="entry name" value="HTH_ARSR"/>
    <property type="match status" value="1"/>
</dbReference>
<feature type="domain" description="HTH arsR-type" evidence="1">
    <location>
        <begin position="2"/>
        <end position="83"/>
    </location>
</feature>
<dbReference type="RefSeq" id="WP_330091426.1">
    <property type="nucleotide sequence ID" value="NZ_JAUZMY010000008.1"/>
</dbReference>
<dbReference type="InterPro" id="IPR027395">
    <property type="entry name" value="WH_DNA-bd_dom"/>
</dbReference>
<dbReference type="Pfam" id="PF13601">
    <property type="entry name" value="HTH_34"/>
    <property type="match status" value="1"/>
</dbReference>
<dbReference type="PANTHER" id="PTHR37318">
    <property type="entry name" value="BSL7504 PROTEIN"/>
    <property type="match status" value="1"/>
</dbReference>
<name>A0ABU7K5Z5_9ACTN</name>
<dbReference type="Gene3D" id="1.10.10.10">
    <property type="entry name" value="Winged helix-like DNA-binding domain superfamily/Winged helix DNA-binding domain"/>
    <property type="match status" value="1"/>
</dbReference>